<evidence type="ECO:0000313" key="3">
    <source>
        <dbReference type="EMBL" id="USW50058.1"/>
    </source>
</evidence>
<dbReference type="Proteomes" id="UP001056384">
    <property type="component" value="Chromosome 2"/>
</dbReference>
<organism evidence="3 4">
    <name type="scientific">Septoria linicola</name>
    <dbReference type="NCBI Taxonomy" id="215465"/>
    <lineage>
        <taxon>Eukaryota</taxon>
        <taxon>Fungi</taxon>
        <taxon>Dikarya</taxon>
        <taxon>Ascomycota</taxon>
        <taxon>Pezizomycotina</taxon>
        <taxon>Dothideomycetes</taxon>
        <taxon>Dothideomycetidae</taxon>
        <taxon>Mycosphaerellales</taxon>
        <taxon>Mycosphaerellaceae</taxon>
        <taxon>Septoria</taxon>
    </lineage>
</organism>
<feature type="compositionally biased region" description="Low complexity" evidence="1">
    <location>
        <begin position="164"/>
        <end position="173"/>
    </location>
</feature>
<feature type="compositionally biased region" description="Polar residues" evidence="1">
    <location>
        <begin position="428"/>
        <end position="444"/>
    </location>
</feature>
<accession>A0A9Q9EI78</accession>
<feature type="compositionally biased region" description="Polar residues" evidence="1">
    <location>
        <begin position="109"/>
        <end position="119"/>
    </location>
</feature>
<feature type="compositionally biased region" description="Low complexity" evidence="1">
    <location>
        <begin position="127"/>
        <end position="136"/>
    </location>
</feature>
<feature type="region of interest" description="Disordered" evidence="1">
    <location>
        <begin position="376"/>
        <end position="486"/>
    </location>
</feature>
<feature type="compositionally biased region" description="Low complexity" evidence="1">
    <location>
        <begin position="16"/>
        <end position="108"/>
    </location>
</feature>
<sequence length="616" mass="66334">MEVRQPQDPNRNGNINPSNQAPQGQPQGQNSFNASPQQNNGGQQSNNQQQPSTNDNQQQQPSNNNNQQQPQQSSQQDPQQTNQQQQGNSQPNNNQLGSSNNNVNSPSNGQPQGSAQSGNGRDDRPNDAGGNQQAGGDQRGNSGGQSSSDGRDRPSDQSNDPGRQNQQSSNSDNHSGERQGDGSRQSDQNGTGQGGSSDDRGRGDSREGSDDNRDRGDSRGSDDDRGREGSRGGSNDDRGRNGSDSRENNGSQESNRGDRNFDNGGEIEGGSSKTAIIAGSAAGAVLILLLLGFVFWRRRRGASYSDIVRCRKHTSSVVLEQGGGDGKVIARPIYHEEHYAKNASQPDVLRNMSEPPPMGMNETSHRGSVVEANLWKSANPPLPSPEEPGAWPLADSSPTLISDSPASASSPSRQLYRDRAQPPRYELSRSNTGLSLVRQQTDGMTSEDEDKLKSPHSPINTRGGRWSWTNSQAPSTPRAEVPNKRSSLTSFTWRNVPNWMSSRQNQLDKEAAAAAEKEKEKVKLGTAKSVPMLKNHAVRPILAPPPAVARKVSGRKAKKPHRRVGSLSMIFKPTGSGASSPRSPVSPATLEEGHRLSTSTATVSPVVEMNPQSRWR</sequence>
<keyword evidence="2" id="KW-1133">Transmembrane helix</keyword>
<keyword evidence="2" id="KW-0472">Membrane</keyword>
<keyword evidence="2" id="KW-0812">Transmembrane</keyword>
<dbReference type="EMBL" id="CP099419">
    <property type="protein sequence ID" value="USW50058.1"/>
    <property type="molecule type" value="Genomic_DNA"/>
</dbReference>
<evidence type="ECO:0000313" key="4">
    <source>
        <dbReference type="Proteomes" id="UP001056384"/>
    </source>
</evidence>
<name>A0A9Q9EI78_9PEZI</name>
<feature type="region of interest" description="Disordered" evidence="1">
    <location>
        <begin position="548"/>
        <end position="616"/>
    </location>
</feature>
<evidence type="ECO:0000256" key="1">
    <source>
        <dbReference type="SAM" id="MobiDB-lite"/>
    </source>
</evidence>
<keyword evidence="4" id="KW-1185">Reference proteome</keyword>
<evidence type="ECO:0000256" key="2">
    <source>
        <dbReference type="SAM" id="Phobius"/>
    </source>
</evidence>
<protein>
    <submittedName>
        <fullName evidence="3">Uncharacterized protein</fullName>
    </submittedName>
</protein>
<dbReference type="AlphaFoldDB" id="A0A9Q9EI78"/>
<feature type="compositionally biased region" description="Low complexity" evidence="1">
    <location>
        <begin position="402"/>
        <end position="412"/>
    </location>
</feature>
<feature type="compositionally biased region" description="Basic residues" evidence="1">
    <location>
        <begin position="552"/>
        <end position="564"/>
    </location>
</feature>
<proteinExistence type="predicted"/>
<gene>
    <name evidence="3" type="ORF">Slin15195_G033770</name>
</gene>
<feature type="transmembrane region" description="Helical" evidence="2">
    <location>
        <begin position="275"/>
        <end position="296"/>
    </location>
</feature>
<feature type="region of interest" description="Disordered" evidence="1">
    <location>
        <begin position="1"/>
        <end position="267"/>
    </location>
</feature>
<feature type="compositionally biased region" description="Basic and acidic residues" evidence="1">
    <location>
        <begin position="197"/>
        <end position="247"/>
    </location>
</feature>
<reference evidence="3" key="1">
    <citation type="submission" date="2022-06" db="EMBL/GenBank/DDBJ databases">
        <title>Complete genome sequences of two strains of the flax pathogen Septoria linicola.</title>
        <authorList>
            <person name="Lapalu N."/>
            <person name="Simon A."/>
            <person name="Demenou B."/>
            <person name="Paumier D."/>
            <person name="Guillot M.-P."/>
            <person name="Gout L."/>
            <person name="Valade R."/>
        </authorList>
    </citation>
    <scope>NUCLEOTIDE SEQUENCE</scope>
    <source>
        <strain evidence="3">SE15195</strain>
    </source>
</reference>